<dbReference type="GO" id="GO:0000981">
    <property type="term" value="F:DNA-binding transcription factor activity, RNA polymerase II-specific"/>
    <property type="evidence" value="ECO:0007669"/>
    <property type="project" value="InterPro"/>
</dbReference>
<organism evidence="3 4">
    <name type="scientific">Dendryphion nanum</name>
    <dbReference type="NCBI Taxonomy" id="256645"/>
    <lineage>
        <taxon>Eukaryota</taxon>
        <taxon>Fungi</taxon>
        <taxon>Dikarya</taxon>
        <taxon>Ascomycota</taxon>
        <taxon>Pezizomycotina</taxon>
        <taxon>Dothideomycetes</taxon>
        <taxon>Pleosporomycetidae</taxon>
        <taxon>Pleosporales</taxon>
        <taxon>Torulaceae</taxon>
        <taxon>Dendryphion</taxon>
    </lineage>
</organism>
<proteinExistence type="predicted"/>
<dbReference type="EMBL" id="JAGMWT010000008">
    <property type="protein sequence ID" value="KAH7123631.1"/>
    <property type="molecule type" value="Genomic_DNA"/>
</dbReference>
<protein>
    <recommendedName>
        <fullName evidence="2">Zn(2)-C6 fungal-type domain-containing protein</fullName>
    </recommendedName>
</protein>
<dbReference type="CDD" id="cd00067">
    <property type="entry name" value="GAL4"/>
    <property type="match status" value="1"/>
</dbReference>
<dbReference type="InterPro" id="IPR036864">
    <property type="entry name" value="Zn2-C6_fun-type_DNA-bd_sf"/>
</dbReference>
<dbReference type="PANTHER" id="PTHR38791">
    <property type="entry name" value="ZN(II)2CYS6 TRANSCRIPTION FACTOR (EUROFUNG)-RELATED-RELATED"/>
    <property type="match status" value="1"/>
</dbReference>
<dbReference type="PROSITE" id="PS50048">
    <property type="entry name" value="ZN2_CY6_FUNGAL_2"/>
    <property type="match status" value="1"/>
</dbReference>
<dbReference type="GO" id="GO:0008270">
    <property type="term" value="F:zinc ion binding"/>
    <property type="evidence" value="ECO:0007669"/>
    <property type="project" value="InterPro"/>
</dbReference>
<dbReference type="SUPFAM" id="SSF57701">
    <property type="entry name" value="Zn2/Cys6 DNA-binding domain"/>
    <property type="match status" value="1"/>
</dbReference>
<evidence type="ECO:0000256" key="1">
    <source>
        <dbReference type="ARBA" id="ARBA00023242"/>
    </source>
</evidence>
<evidence type="ECO:0000259" key="2">
    <source>
        <dbReference type="PROSITE" id="PS50048"/>
    </source>
</evidence>
<dbReference type="PROSITE" id="PS00463">
    <property type="entry name" value="ZN2_CY6_FUNGAL_1"/>
    <property type="match status" value="1"/>
</dbReference>
<feature type="domain" description="Zn(2)-C6 fungal-type" evidence="2">
    <location>
        <begin position="10"/>
        <end position="38"/>
    </location>
</feature>
<dbReference type="OrthoDB" id="5429770at2759"/>
<name>A0A9P9IKA7_9PLEO</name>
<accession>A0A9P9IKA7</accession>
<dbReference type="AlphaFoldDB" id="A0A9P9IKA7"/>
<sequence length="515" mass="57728">MTYYGTPSKGCERCRRRKVKCDQRVPGCFKCSKSGFRCPGYRNLSDVVFRDESMRIIRRVEKQKSVVPKSSSEEFEENLELSVNDTPSYPLGPFWFPLAIPQKLHSPRDDLAANFFFANFTHNEPPFADEYNNWLMKSLLDKSNILRKAIEAVGLAGISNVSYIPEFASRSRQLYGEVVVAVKQDLKCLKGATADTTLMAIILLGFYEELNLESSDQKGYEYWAAHVKGATALLELRGQDQFIGQRGGLLYLLLRSQILTCCLQQQMSVPHCLVKASSAFQSSNIRENWKTRSVASAGSLCVVSFRVVNLRAAFKKGDIDYLTVRNEALDINSDLQIWQEGMPSSWMFSSEPALDSELDAIYGGVIHKYSSMWVAEAWNNWRLLRLLVSQIIQQNEKRAPVPDVVRQLLAEAMIRHTSYDLCVSASTFARSPRIISLIRPLSIISRELVNDTALRTFAMKQVRRIGKTVGSRQACLLADIAAELLASNSDSGWQCGVAAKSEGLGANVSWAVLIN</sequence>
<keyword evidence="1" id="KW-0539">Nucleus</keyword>
<gene>
    <name evidence="3" type="ORF">B0J11DRAFT_529503</name>
</gene>
<evidence type="ECO:0000313" key="4">
    <source>
        <dbReference type="Proteomes" id="UP000700596"/>
    </source>
</evidence>
<keyword evidence="4" id="KW-1185">Reference proteome</keyword>
<dbReference type="Gene3D" id="4.10.240.10">
    <property type="entry name" value="Zn(2)-C6 fungal-type DNA-binding domain"/>
    <property type="match status" value="1"/>
</dbReference>
<comment type="caution">
    <text evidence="3">The sequence shown here is derived from an EMBL/GenBank/DDBJ whole genome shotgun (WGS) entry which is preliminary data.</text>
</comment>
<dbReference type="InterPro" id="IPR053175">
    <property type="entry name" value="DHMBA_Reg_Transcription_Factor"/>
</dbReference>
<dbReference type="Pfam" id="PF00172">
    <property type="entry name" value="Zn_clus"/>
    <property type="match status" value="1"/>
</dbReference>
<dbReference type="InterPro" id="IPR001138">
    <property type="entry name" value="Zn2Cys6_DnaBD"/>
</dbReference>
<reference evidence="3" key="1">
    <citation type="journal article" date="2021" name="Nat. Commun.">
        <title>Genetic determinants of endophytism in the Arabidopsis root mycobiome.</title>
        <authorList>
            <person name="Mesny F."/>
            <person name="Miyauchi S."/>
            <person name="Thiergart T."/>
            <person name="Pickel B."/>
            <person name="Atanasova L."/>
            <person name="Karlsson M."/>
            <person name="Huettel B."/>
            <person name="Barry K.W."/>
            <person name="Haridas S."/>
            <person name="Chen C."/>
            <person name="Bauer D."/>
            <person name="Andreopoulos W."/>
            <person name="Pangilinan J."/>
            <person name="LaButti K."/>
            <person name="Riley R."/>
            <person name="Lipzen A."/>
            <person name="Clum A."/>
            <person name="Drula E."/>
            <person name="Henrissat B."/>
            <person name="Kohler A."/>
            <person name="Grigoriev I.V."/>
            <person name="Martin F.M."/>
            <person name="Hacquard S."/>
        </authorList>
    </citation>
    <scope>NUCLEOTIDE SEQUENCE</scope>
    <source>
        <strain evidence="3">MPI-CAGE-CH-0243</strain>
    </source>
</reference>
<evidence type="ECO:0000313" key="3">
    <source>
        <dbReference type="EMBL" id="KAH7123631.1"/>
    </source>
</evidence>
<dbReference type="Proteomes" id="UP000700596">
    <property type="component" value="Unassembled WGS sequence"/>
</dbReference>
<dbReference type="SMART" id="SM00066">
    <property type="entry name" value="GAL4"/>
    <property type="match status" value="1"/>
</dbReference>